<protein>
    <submittedName>
        <fullName evidence="7">RNA polymerase sigma-70 factor</fullName>
    </submittedName>
</protein>
<organism evidence="7 8">
    <name type="scientific">Parapedobacter defluvii</name>
    <dbReference type="NCBI Taxonomy" id="2045106"/>
    <lineage>
        <taxon>Bacteria</taxon>
        <taxon>Pseudomonadati</taxon>
        <taxon>Bacteroidota</taxon>
        <taxon>Sphingobacteriia</taxon>
        <taxon>Sphingobacteriales</taxon>
        <taxon>Sphingobacteriaceae</taxon>
        <taxon>Parapedobacter</taxon>
    </lineage>
</organism>
<evidence type="ECO:0000256" key="3">
    <source>
        <dbReference type="ARBA" id="ARBA00023082"/>
    </source>
</evidence>
<dbReference type="InterPro" id="IPR014327">
    <property type="entry name" value="RNA_pol_sigma70_bacteroid"/>
</dbReference>
<sequence length="185" mass="21038">MKVFFPGTSRLVAIEALFYSYYPRLCDFSLRLIRDPDTAEDIVQDVFATICESPEKLPNESSKIKSFLYTCVKNACFNRLRHQTIVDRYKESYLPHPDTDSDIIDHIIHAEILGELYGAINALPKGCAAVFRKGYLEGLDNAEIAKQLNISIHTVKSQKQRGLSLLRKKLNPEVYGLILFIIGNQ</sequence>
<dbReference type="Gene3D" id="1.10.10.10">
    <property type="entry name" value="Winged helix-like DNA-binding domain superfamily/Winged helix DNA-binding domain"/>
    <property type="match status" value="1"/>
</dbReference>
<dbReference type="Pfam" id="PF04542">
    <property type="entry name" value="Sigma70_r2"/>
    <property type="match status" value="1"/>
</dbReference>
<dbReference type="InterPro" id="IPR013324">
    <property type="entry name" value="RNA_pol_sigma_r3/r4-like"/>
</dbReference>
<keyword evidence="2" id="KW-0805">Transcription regulation</keyword>
<dbReference type="Gene3D" id="1.10.1740.10">
    <property type="match status" value="1"/>
</dbReference>
<proteinExistence type="inferred from homology"/>
<evidence type="ECO:0000259" key="6">
    <source>
        <dbReference type="Pfam" id="PF08281"/>
    </source>
</evidence>
<keyword evidence="4" id="KW-0804">Transcription</keyword>
<dbReference type="Pfam" id="PF08281">
    <property type="entry name" value="Sigma70_r4_2"/>
    <property type="match status" value="1"/>
</dbReference>
<accession>A0ABQ1MZJ9</accession>
<dbReference type="InterPro" id="IPR007627">
    <property type="entry name" value="RNA_pol_sigma70_r2"/>
</dbReference>
<name>A0ABQ1MZJ9_9SPHI</name>
<reference evidence="8" key="1">
    <citation type="journal article" date="2019" name="Int. J. Syst. Evol. Microbiol.">
        <title>The Global Catalogue of Microorganisms (GCM) 10K type strain sequencing project: providing services to taxonomists for standard genome sequencing and annotation.</title>
        <authorList>
            <consortium name="The Broad Institute Genomics Platform"/>
            <consortium name="The Broad Institute Genome Sequencing Center for Infectious Disease"/>
            <person name="Wu L."/>
            <person name="Ma J."/>
        </authorList>
    </citation>
    <scope>NUCLEOTIDE SEQUENCE [LARGE SCALE GENOMIC DNA]</scope>
    <source>
        <strain evidence="8">CGMCC 1.15342</strain>
    </source>
</reference>
<gene>
    <name evidence="7" type="ORF">GCM10011386_47910</name>
</gene>
<dbReference type="EMBL" id="BMIK01000038">
    <property type="protein sequence ID" value="GGC50057.1"/>
    <property type="molecule type" value="Genomic_DNA"/>
</dbReference>
<dbReference type="NCBIfam" id="TIGR02937">
    <property type="entry name" value="sigma70-ECF"/>
    <property type="match status" value="1"/>
</dbReference>
<dbReference type="InterPro" id="IPR013325">
    <property type="entry name" value="RNA_pol_sigma_r2"/>
</dbReference>
<dbReference type="NCBIfam" id="TIGR02985">
    <property type="entry name" value="Sig70_bacteroi1"/>
    <property type="match status" value="1"/>
</dbReference>
<dbReference type="RefSeq" id="WP_188754015.1">
    <property type="nucleotide sequence ID" value="NZ_BMIK01000038.1"/>
</dbReference>
<evidence type="ECO:0000256" key="2">
    <source>
        <dbReference type="ARBA" id="ARBA00023015"/>
    </source>
</evidence>
<feature type="domain" description="RNA polymerase sigma factor 70 region 4 type 2" evidence="6">
    <location>
        <begin position="114"/>
        <end position="164"/>
    </location>
</feature>
<evidence type="ECO:0000313" key="8">
    <source>
        <dbReference type="Proteomes" id="UP000597338"/>
    </source>
</evidence>
<dbReference type="PANTHER" id="PTHR43133">
    <property type="entry name" value="RNA POLYMERASE ECF-TYPE SIGMA FACTO"/>
    <property type="match status" value="1"/>
</dbReference>
<evidence type="ECO:0000256" key="4">
    <source>
        <dbReference type="ARBA" id="ARBA00023163"/>
    </source>
</evidence>
<dbReference type="InterPro" id="IPR014284">
    <property type="entry name" value="RNA_pol_sigma-70_dom"/>
</dbReference>
<keyword evidence="3" id="KW-0731">Sigma factor</keyword>
<dbReference type="Proteomes" id="UP000597338">
    <property type="component" value="Unassembled WGS sequence"/>
</dbReference>
<dbReference type="InterPro" id="IPR013249">
    <property type="entry name" value="RNA_pol_sigma70_r4_t2"/>
</dbReference>
<dbReference type="PANTHER" id="PTHR43133:SF46">
    <property type="entry name" value="RNA POLYMERASE SIGMA-70 FACTOR ECF SUBFAMILY"/>
    <property type="match status" value="1"/>
</dbReference>
<comment type="caution">
    <text evidence="7">The sequence shown here is derived from an EMBL/GenBank/DDBJ whole genome shotgun (WGS) entry which is preliminary data.</text>
</comment>
<evidence type="ECO:0000259" key="5">
    <source>
        <dbReference type="Pfam" id="PF04542"/>
    </source>
</evidence>
<keyword evidence="8" id="KW-1185">Reference proteome</keyword>
<evidence type="ECO:0000256" key="1">
    <source>
        <dbReference type="ARBA" id="ARBA00010641"/>
    </source>
</evidence>
<feature type="domain" description="RNA polymerase sigma-70 region 2" evidence="5">
    <location>
        <begin position="18"/>
        <end position="83"/>
    </location>
</feature>
<dbReference type="InterPro" id="IPR036388">
    <property type="entry name" value="WH-like_DNA-bd_sf"/>
</dbReference>
<comment type="similarity">
    <text evidence="1">Belongs to the sigma-70 factor family. ECF subfamily.</text>
</comment>
<dbReference type="SUPFAM" id="SSF88946">
    <property type="entry name" value="Sigma2 domain of RNA polymerase sigma factors"/>
    <property type="match status" value="1"/>
</dbReference>
<evidence type="ECO:0000313" key="7">
    <source>
        <dbReference type="EMBL" id="GGC50057.1"/>
    </source>
</evidence>
<dbReference type="SUPFAM" id="SSF88659">
    <property type="entry name" value="Sigma3 and sigma4 domains of RNA polymerase sigma factors"/>
    <property type="match status" value="1"/>
</dbReference>
<dbReference type="InterPro" id="IPR039425">
    <property type="entry name" value="RNA_pol_sigma-70-like"/>
</dbReference>